<evidence type="ECO:0000313" key="1">
    <source>
        <dbReference type="EMBL" id="JAI08119.1"/>
    </source>
</evidence>
<dbReference type="EMBL" id="GBXM01000459">
    <property type="protein sequence ID" value="JAI08119.1"/>
    <property type="molecule type" value="Transcribed_RNA"/>
</dbReference>
<dbReference type="InterPro" id="IPR043502">
    <property type="entry name" value="DNA/RNA_pol_sf"/>
</dbReference>
<evidence type="ECO:0008006" key="2">
    <source>
        <dbReference type="Google" id="ProtNLM"/>
    </source>
</evidence>
<dbReference type="AlphaFoldDB" id="A0A0E9Y259"/>
<reference evidence="1" key="1">
    <citation type="submission" date="2014-11" db="EMBL/GenBank/DDBJ databases">
        <authorList>
            <person name="Amaro Gonzalez C."/>
        </authorList>
    </citation>
    <scope>NUCLEOTIDE SEQUENCE</scope>
</reference>
<accession>A0A0E9Y259</accession>
<dbReference type="PANTHER" id="PTHR47510:SF3">
    <property type="entry name" value="ENDO_EXONUCLEASE_PHOSPHATASE DOMAIN-CONTAINING PROTEIN"/>
    <property type="match status" value="1"/>
</dbReference>
<name>A0A0E9Y259_ANGAN</name>
<organism evidence="1">
    <name type="scientific">Anguilla anguilla</name>
    <name type="common">European freshwater eel</name>
    <name type="synonym">Muraena anguilla</name>
    <dbReference type="NCBI Taxonomy" id="7936"/>
    <lineage>
        <taxon>Eukaryota</taxon>
        <taxon>Metazoa</taxon>
        <taxon>Chordata</taxon>
        <taxon>Craniata</taxon>
        <taxon>Vertebrata</taxon>
        <taxon>Euteleostomi</taxon>
        <taxon>Actinopterygii</taxon>
        <taxon>Neopterygii</taxon>
        <taxon>Teleostei</taxon>
        <taxon>Anguilliformes</taxon>
        <taxon>Anguillidae</taxon>
        <taxon>Anguilla</taxon>
    </lineage>
</organism>
<dbReference type="SUPFAM" id="SSF56672">
    <property type="entry name" value="DNA/RNA polymerases"/>
    <property type="match status" value="1"/>
</dbReference>
<reference evidence="1" key="2">
    <citation type="journal article" date="2015" name="Fish Shellfish Immunol.">
        <title>Early steps in the European eel (Anguilla anguilla)-Vibrio vulnificus interaction in the gills: Role of the RtxA13 toxin.</title>
        <authorList>
            <person name="Callol A."/>
            <person name="Pajuelo D."/>
            <person name="Ebbesson L."/>
            <person name="Teles M."/>
            <person name="MacKenzie S."/>
            <person name="Amaro C."/>
        </authorList>
    </citation>
    <scope>NUCLEOTIDE SEQUENCE</scope>
</reference>
<proteinExistence type="predicted"/>
<dbReference type="PANTHER" id="PTHR47510">
    <property type="entry name" value="REVERSE TRANSCRIPTASE DOMAIN-CONTAINING PROTEIN"/>
    <property type="match status" value="1"/>
</dbReference>
<protein>
    <recommendedName>
        <fullName evidence="2">Reverse transcriptase domain-containing protein</fullName>
    </recommendedName>
</protein>
<sequence length="412" mass="47222">MSSSTCIDHFFTNSVDICSKVVSVPVGFSDHNIIAVARKTKVSKAGSKLIYKRIYKKICENAFVEDMNKIQWNTVVKLTHTEAALQLFMQLFLSTCDKHAPIRKLTVRTTKAPWLDLELRSCMTERDQLKKAAIISGSSADWQAYRSLRNKVTKMNKLKKKQYYQSKIEEIKGDSKTLWRTLNEVMGKDKMNRTPSFIESGGGFITKPQDIANYFNNYFIGKVDTIRNQMLPVNGKLSESLIKQHIMYDKKCEFDFTNINTEEMEKLLLSLQCDKPCGYENLDGKLLQLSARIVAKPLCHIFNLCLNEGVYPQMWKIAKVTPLPKNSKESFTGPSSRPISIFPALSKLMEGIVFKQIQHYFSENSINSEFQHAYKVGYSTCTALTQLTDDWLKQIDRKLMVGTVLLHMMFCM</sequence>